<protein>
    <submittedName>
        <fullName evidence="1">Uncharacterized protein</fullName>
    </submittedName>
</protein>
<dbReference type="Proteomes" id="UP001154322">
    <property type="component" value="Unassembled WGS sequence"/>
</dbReference>
<name>A0ABM9FZV4_9BACL</name>
<comment type="caution">
    <text evidence="1">The sequence shown here is derived from an EMBL/GenBank/DDBJ whole genome shotgun (WGS) entry which is preliminary data.</text>
</comment>
<dbReference type="EMBL" id="CALYLO010000002">
    <property type="protein sequence ID" value="CAH8244861.1"/>
    <property type="molecule type" value="Genomic_DNA"/>
</dbReference>
<accession>A0ABM9FZV4</accession>
<dbReference type="RefSeq" id="WP_261944830.1">
    <property type="nucleotide sequence ID" value="NZ_CALYLO010000002.1"/>
</dbReference>
<evidence type="ECO:0000313" key="1">
    <source>
        <dbReference type="EMBL" id="CAH8244861.1"/>
    </source>
</evidence>
<reference evidence="1" key="1">
    <citation type="submission" date="2022-06" db="EMBL/GenBank/DDBJ databases">
        <authorList>
            <person name="Dietemann V."/>
            <person name="Ory F."/>
            <person name="Dainat B."/>
            <person name="Oberhansli S."/>
        </authorList>
    </citation>
    <scope>NUCLEOTIDE SEQUENCE</scope>
    <source>
        <strain evidence="1">Ena-SAMPLE-TAB-26-04-2022-14:26:32:270-5432</strain>
    </source>
</reference>
<keyword evidence="2" id="KW-1185">Reference proteome</keyword>
<sequence>MQPRSSKKTAFRIGAECSGFVRASAIGEITSRWRRHLLEAANGRARSDARFGCGQA</sequence>
<gene>
    <name evidence="1" type="ORF">WJ0W_002092</name>
</gene>
<organism evidence="1 2">
    <name type="scientific">Paenibacillus melissococcoides</name>
    <dbReference type="NCBI Taxonomy" id="2912268"/>
    <lineage>
        <taxon>Bacteria</taxon>
        <taxon>Bacillati</taxon>
        <taxon>Bacillota</taxon>
        <taxon>Bacilli</taxon>
        <taxon>Bacillales</taxon>
        <taxon>Paenibacillaceae</taxon>
        <taxon>Paenibacillus</taxon>
    </lineage>
</organism>
<evidence type="ECO:0000313" key="2">
    <source>
        <dbReference type="Proteomes" id="UP001154322"/>
    </source>
</evidence>
<proteinExistence type="predicted"/>